<accession>A0A0S2KME3</accession>
<protein>
    <recommendedName>
        <fullName evidence="4">Glycosyl hydrolase family 43</fullName>
    </recommendedName>
</protein>
<reference evidence="3" key="1">
    <citation type="submission" date="2015-11" db="EMBL/GenBank/DDBJ databases">
        <authorList>
            <person name="Holder M.E."/>
            <person name="Ajami N.J."/>
            <person name="Petrosino J.F."/>
        </authorList>
    </citation>
    <scope>NUCLEOTIDE SEQUENCE [LARGE SCALE GENOMIC DNA]</scope>
    <source>
        <strain evidence="3">F0113</strain>
    </source>
</reference>
<dbReference type="KEGG" id="peo:AS203_10365"/>
<dbReference type="EMBL" id="CP013195">
    <property type="protein sequence ID" value="ALO49447.1"/>
    <property type="molecule type" value="Genomic_DNA"/>
</dbReference>
<feature type="signal peptide" evidence="1">
    <location>
        <begin position="1"/>
        <end position="20"/>
    </location>
</feature>
<proteinExistence type="predicted"/>
<feature type="chain" id="PRO_5006601950" description="Glycosyl hydrolase family 43" evidence="1">
    <location>
        <begin position="21"/>
        <end position="308"/>
    </location>
</feature>
<keyword evidence="1" id="KW-0732">Signal</keyword>
<sequence>MRTKKSFIVLSLFAALSVNAFGQRNVYPQAADDQLVIQGDKCGWDAGTVHTFSVVEANKDGYKYWGYYGLDHYENDVHLRKAGLVRSNNLLDWVKYEGNPIIASNCRWPTVVMSNGKFYMFYAEYKGPNKDSRIMMAESDNGIDFDNKRVVVPYADGQQNQNPFIYFNKNDGFFYLFYYNGTEQAKSNQYWSVLVKKSKNVVDLPNQKPYTVVSSDKTLAAPSVAYYDGTYYLLVEEFSDDTHTKWVTNAFSSKEVDRGYKRVSNNPVLYKNDACAFQYVLDNHLYVTYSHCIDLSKGQWVLRMMKAK</sequence>
<keyword evidence="3" id="KW-1185">Reference proteome</keyword>
<evidence type="ECO:0000256" key="1">
    <source>
        <dbReference type="SAM" id="SignalP"/>
    </source>
</evidence>
<dbReference type="STRING" id="76123.AS203_10365"/>
<name>A0A0S2KME3_9BACT</name>
<evidence type="ECO:0000313" key="3">
    <source>
        <dbReference type="Proteomes" id="UP000056252"/>
    </source>
</evidence>
<dbReference type="AlphaFoldDB" id="A0A0S2KME3"/>
<organism evidence="2 3">
    <name type="scientific">Hoylesella enoeca</name>
    <dbReference type="NCBI Taxonomy" id="76123"/>
    <lineage>
        <taxon>Bacteria</taxon>
        <taxon>Pseudomonadati</taxon>
        <taxon>Bacteroidota</taxon>
        <taxon>Bacteroidia</taxon>
        <taxon>Bacteroidales</taxon>
        <taxon>Prevotellaceae</taxon>
        <taxon>Hoylesella</taxon>
    </lineage>
</organism>
<dbReference type="InterPro" id="IPR023296">
    <property type="entry name" value="Glyco_hydro_beta-prop_sf"/>
</dbReference>
<dbReference type="RefSeq" id="WP_025065208.1">
    <property type="nucleotide sequence ID" value="NZ_CP013195.1"/>
</dbReference>
<dbReference type="SUPFAM" id="SSF75005">
    <property type="entry name" value="Arabinanase/levansucrase/invertase"/>
    <property type="match status" value="1"/>
</dbReference>
<dbReference type="Gene3D" id="2.115.10.20">
    <property type="entry name" value="Glycosyl hydrolase domain, family 43"/>
    <property type="match status" value="2"/>
</dbReference>
<dbReference type="OrthoDB" id="2534034at2"/>
<gene>
    <name evidence="2" type="ORF">AS203_10365</name>
</gene>
<evidence type="ECO:0008006" key="4">
    <source>
        <dbReference type="Google" id="ProtNLM"/>
    </source>
</evidence>
<dbReference type="Proteomes" id="UP000056252">
    <property type="component" value="Chromosome"/>
</dbReference>
<evidence type="ECO:0000313" key="2">
    <source>
        <dbReference type="EMBL" id="ALO49447.1"/>
    </source>
</evidence>